<reference evidence="1 2" key="1">
    <citation type="submission" date="2017-02" db="EMBL/GenBank/DDBJ databases">
        <authorList>
            <person name="Peterson S.W."/>
        </authorList>
    </citation>
    <scope>NUCLEOTIDE SEQUENCE [LARGE SCALE GENOMIC DNA]</scope>
    <source>
        <strain evidence="2">type strain: NCCB 100098</strain>
    </source>
</reference>
<gene>
    <name evidence="1" type="ORF">CZ809_00014</name>
</gene>
<evidence type="ECO:0008006" key="3">
    <source>
        <dbReference type="Google" id="ProtNLM"/>
    </source>
</evidence>
<dbReference type="InterPro" id="IPR014917">
    <property type="entry name" value="DUF1800"/>
</dbReference>
<sequence length="516" mass="59176">MTDTRIYSADRRQCAKFLYRGSFGPKKGQIDQLQKNGFDAWFDDQFSIPPTYHLPKLKALFNTTSYSHPQDDMRQGIWWQCTVTGEDQLRQRMAYALSQLFVVSSHGVGSVNDGLANYYDMLVTHAFGNFRDLFKAVTISPMMGRYLTLSGSKKHDPKNNTFPDENFPRECMQLFTIGLWQLNNYGEPILDNNGNKIPTYDQDDVENMSRLLCGWYINYPHWQHDWINPMLADNSQHDMDEKIVMGTHFPAGQDIHQDLDAVVDMLFNHNNTPAFIATHLIKRFVTSNPNRNYIKRIAEVFIDNGNGIRGDLQATIKAVLTDPDVFAGLANAAGQGTQGEHQHFGLLKEPLIVVANQLRALNMQAAGDHWWDTQWAEVTYGQAALSAETVFNFYKPTDAPQGEIADLGLTAPEFTIITADIMRKTHNRIWYNLLKWNKTDYKEWHWDRTDFHDISMGTTEYVALINERFFGGLMSKSLQNYMYKTLSSHSAPYQLKTRYLNAIYIATTAPEFFCEG</sequence>
<accession>A0A1T5HV33</accession>
<dbReference type="OrthoDB" id="9772295at2"/>
<dbReference type="Pfam" id="PF08811">
    <property type="entry name" value="DUF1800"/>
    <property type="match status" value="1"/>
</dbReference>
<organism evidence="1 2">
    <name type="scientific">Photobacterium piscicola</name>
    <dbReference type="NCBI Taxonomy" id="1378299"/>
    <lineage>
        <taxon>Bacteria</taxon>
        <taxon>Pseudomonadati</taxon>
        <taxon>Pseudomonadota</taxon>
        <taxon>Gammaproteobacteria</taxon>
        <taxon>Vibrionales</taxon>
        <taxon>Vibrionaceae</taxon>
        <taxon>Photobacterium</taxon>
    </lineage>
</organism>
<protein>
    <recommendedName>
        <fullName evidence="3">DUF1800 domain-containing protein</fullName>
    </recommendedName>
</protein>
<proteinExistence type="predicted"/>
<evidence type="ECO:0000313" key="2">
    <source>
        <dbReference type="Proteomes" id="UP000189966"/>
    </source>
</evidence>
<evidence type="ECO:0000313" key="1">
    <source>
        <dbReference type="EMBL" id="SKC30542.1"/>
    </source>
</evidence>
<dbReference type="RefSeq" id="WP_080155424.1">
    <property type="nucleotide sequence ID" value="NZ_FUZI01000001.1"/>
</dbReference>
<dbReference type="AlphaFoldDB" id="A0A1T5HV33"/>
<name>A0A1T5HV33_9GAMM</name>
<dbReference type="Proteomes" id="UP000189966">
    <property type="component" value="Unassembled WGS sequence"/>
</dbReference>
<dbReference type="EMBL" id="FUZI01000001">
    <property type="protein sequence ID" value="SKC30542.1"/>
    <property type="molecule type" value="Genomic_DNA"/>
</dbReference>